<keyword evidence="2" id="KW-1185">Reference proteome</keyword>
<evidence type="ECO:0000313" key="2">
    <source>
        <dbReference type="Proteomes" id="UP001562425"/>
    </source>
</evidence>
<reference evidence="1 2" key="1">
    <citation type="submission" date="2024-05" db="EMBL/GenBank/DDBJ databases">
        <title>Culex pipiens pipiens assembly and annotation.</title>
        <authorList>
            <person name="Alout H."/>
            <person name="Durand T."/>
        </authorList>
    </citation>
    <scope>NUCLEOTIDE SEQUENCE [LARGE SCALE GENOMIC DNA]</scope>
    <source>
        <strain evidence="1">HA-2024</strain>
        <tissue evidence="1">Whole body</tissue>
    </source>
</reference>
<proteinExistence type="predicted"/>
<feature type="non-terminal residue" evidence="1">
    <location>
        <position position="72"/>
    </location>
</feature>
<protein>
    <submittedName>
        <fullName evidence="1">Uncharacterized protein</fullName>
    </submittedName>
</protein>
<evidence type="ECO:0000313" key="1">
    <source>
        <dbReference type="EMBL" id="KAL1380009.1"/>
    </source>
</evidence>
<sequence>MAAVRLKETTTARRMSIGQLLSATVLCTLILVACVECQIINRTPHFIPSSGDMSRFSLPENTPVGSVVYQLR</sequence>
<gene>
    <name evidence="1" type="ORF">pipiens_014507</name>
</gene>
<comment type="caution">
    <text evidence="1">The sequence shown here is derived from an EMBL/GenBank/DDBJ whole genome shotgun (WGS) entry which is preliminary data.</text>
</comment>
<dbReference type="PROSITE" id="PS51257">
    <property type="entry name" value="PROKAR_LIPOPROTEIN"/>
    <property type="match status" value="1"/>
</dbReference>
<organism evidence="1 2">
    <name type="scientific">Culex pipiens pipiens</name>
    <name type="common">Northern house mosquito</name>
    <dbReference type="NCBI Taxonomy" id="38569"/>
    <lineage>
        <taxon>Eukaryota</taxon>
        <taxon>Metazoa</taxon>
        <taxon>Ecdysozoa</taxon>
        <taxon>Arthropoda</taxon>
        <taxon>Hexapoda</taxon>
        <taxon>Insecta</taxon>
        <taxon>Pterygota</taxon>
        <taxon>Neoptera</taxon>
        <taxon>Endopterygota</taxon>
        <taxon>Diptera</taxon>
        <taxon>Nematocera</taxon>
        <taxon>Culicoidea</taxon>
        <taxon>Culicidae</taxon>
        <taxon>Culicinae</taxon>
        <taxon>Culicini</taxon>
        <taxon>Culex</taxon>
        <taxon>Culex</taxon>
    </lineage>
</organism>
<dbReference type="EMBL" id="JBEHCU010009372">
    <property type="protein sequence ID" value="KAL1380009.1"/>
    <property type="molecule type" value="Genomic_DNA"/>
</dbReference>
<accession>A0ABD1CUA6</accession>
<dbReference type="Proteomes" id="UP001562425">
    <property type="component" value="Unassembled WGS sequence"/>
</dbReference>
<dbReference type="AlphaFoldDB" id="A0ABD1CUA6"/>
<name>A0ABD1CUA6_CULPP</name>